<dbReference type="STRING" id="742152.A0A2H3JDI3"/>
<dbReference type="OrthoDB" id="2735181at2759"/>
<gene>
    <name evidence="1" type="ORF">WOLCODRAFT_146992</name>
</gene>
<accession>A0A2H3JDI3</accession>
<dbReference type="OMA" id="VARHIEF"/>
<name>A0A2H3JDI3_WOLCO</name>
<proteinExistence type="predicted"/>
<evidence type="ECO:0000313" key="1">
    <source>
        <dbReference type="EMBL" id="PCH39625.1"/>
    </source>
</evidence>
<sequence>MPLLSLNHDVLYEVLAQTDYQSAMRLSMVSRDTHELGIRHALTRVTLSRSQKQVSAFCKFVLADPANRLPNLRELTIESGAFGVARHIEFQRKGDFSAAADLADLLEHADQLRRLSLACFEDLIVTEPRIGAALCALPNLVDLGLHQCGQSSMSIFPLLRSQPRKIAFTSLFNRRLPTFFHRLQGLKQLETLELSHLDLSDGSQPHAEIHEIPSLPTIRSLSLRGCTARMSLFVHAMPHLRSLSIADVFTKVEDHADYTKRGCWAGLTCLRGNVSDFRYWKVRCPVRWLQLDLTAYHYHDALDVIQRTSPVALSLPVETRADAPFWTGVRTAAPRLRYLEVCLDEVKGRSVEWWLRDWLTGEQQNICPAMAILPIVAICLCVRKTQWIGADTDQGIPDPRTDAAFRALREGVKGALPSLHFIALALATKGENPFERRHRAAPVWWRVHSSSSGRTLDFIPDDKSGSLRDHLIFKDSIPKMQ</sequence>
<reference evidence="1 2" key="1">
    <citation type="journal article" date="2012" name="Science">
        <title>The Paleozoic origin of enzymatic lignin decomposition reconstructed from 31 fungal genomes.</title>
        <authorList>
            <person name="Floudas D."/>
            <person name="Binder M."/>
            <person name="Riley R."/>
            <person name="Barry K."/>
            <person name="Blanchette R.A."/>
            <person name="Henrissat B."/>
            <person name="Martinez A.T."/>
            <person name="Otillar R."/>
            <person name="Spatafora J.W."/>
            <person name="Yadav J.S."/>
            <person name="Aerts A."/>
            <person name="Benoit I."/>
            <person name="Boyd A."/>
            <person name="Carlson A."/>
            <person name="Copeland A."/>
            <person name="Coutinho P.M."/>
            <person name="de Vries R.P."/>
            <person name="Ferreira P."/>
            <person name="Findley K."/>
            <person name="Foster B."/>
            <person name="Gaskell J."/>
            <person name="Glotzer D."/>
            <person name="Gorecki P."/>
            <person name="Heitman J."/>
            <person name="Hesse C."/>
            <person name="Hori C."/>
            <person name="Igarashi K."/>
            <person name="Jurgens J.A."/>
            <person name="Kallen N."/>
            <person name="Kersten P."/>
            <person name="Kohler A."/>
            <person name="Kuees U."/>
            <person name="Kumar T.K.A."/>
            <person name="Kuo A."/>
            <person name="LaButti K."/>
            <person name="Larrondo L.F."/>
            <person name="Lindquist E."/>
            <person name="Ling A."/>
            <person name="Lombard V."/>
            <person name="Lucas S."/>
            <person name="Lundell T."/>
            <person name="Martin R."/>
            <person name="McLaughlin D.J."/>
            <person name="Morgenstern I."/>
            <person name="Morin E."/>
            <person name="Murat C."/>
            <person name="Nagy L.G."/>
            <person name="Nolan M."/>
            <person name="Ohm R.A."/>
            <person name="Patyshakuliyeva A."/>
            <person name="Rokas A."/>
            <person name="Ruiz-Duenas F.J."/>
            <person name="Sabat G."/>
            <person name="Salamov A."/>
            <person name="Samejima M."/>
            <person name="Schmutz J."/>
            <person name="Slot J.C."/>
            <person name="St John F."/>
            <person name="Stenlid J."/>
            <person name="Sun H."/>
            <person name="Sun S."/>
            <person name="Syed K."/>
            <person name="Tsang A."/>
            <person name="Wiebenga A."/>
            <person name="Young D."/>
            <person name="Pisabarro A."/>
            <person name="Eastwood D.C."/>
            <person name="Martin F."/>
            <person name="Cullen D."/>
            <person name="Grigoriev I.V."/>
            <person name="Hibbett D.S."/>
        </authorList>
    </citation>
    <scope>NUCLEOTIDE SEQUENCE [LARGE SCALE GENOMIC DNA]</scope>
    <source>
        <strain evidence="1 2">MD-104</strain>
    </source>
</reference>
<protein>
    <recommendedName>
        <fullName evidence="3">F-box domain-containing protein</fullName>
    </recommendedName>
</protein>
<dbReference type="InterPro" id="IPR032675">
    <property type="entry name" value="LRR_dom_sf"/>
</dbReference>
<organism evidence="1 2">
    <name type="scientific">Wolfiporia cocos (strain MD-104)</name>
    <name type="common">Brown rot fungus</name>
    <dbReference type="NCBI Taxonomy" id="742152"/>
    <lineage>
        <taxon>Eukaryota</taxon>
        <taxon>Fungi</taxon>
        <taxon>Dikarya</taxon>
        <taxon>Basidiomycota</taxon>
        <taxon>Agaricomycotina</taxon>
        <taxon>Agaricomycetes</taxon>
        <taxon>Polyporales</taxon>
        <taxon>Phaeolaceae</taxon>
        <taxon>Wolfiporia</taxon>
    </lineage>
</organism>
<evidence type="ECO:0000313" key="2">
    <source>
        <dbReference type="Proteomes" id="UP000218811"/>
    </source>
</evidence>
<keyword evidence="2" id="KW-1185">Reference proteome</keyword>
<dbReference type="EMBL" id="KB468020">
    <property type="protein sequence ID" value="PCH39625.1"/>
    <property type="molecule type" value="Genomic_DNA"/>
</dbReference>
<dbReference type="AlphaFoldDB" id="A0A2H3JDI3"/>
<dbReference type="SUPFAM" id="SSF52047">
    <property type="entry name" value="RNI-like"/>
    <property type="match status" value="1"/>
</dbReference>
<dbReference type="Gene3D" id="3.80.10.10">
    <property type="entry name" value="Ribonuclease Inhibitor"/>
    <property type="match status" value="1"/>
</dbReference>
<dbReference type="Proteomes" id="UP000218811">
    <property type="component" value="Unassembled WGS sequence"/>
</dbReference>
<evidence type="ECO:0008006" key="3">
    <source>
        <dbReference type="Google" id="ProtNLM"/>
    </source>
</evidence>